<feature type="transmembrane region" description="Helical" evidence="8">
    <location>
        <begin position="6"/>
        <end position="26"/>
    </location>
</feature>
<dbReference type="CDD" id="cd00082">
    <property type="entry name" value="HisKA"/>
    <property type="match status" value="1"/>
</dbReference>
<feature type="transmembrane region" description="Helical" evidence="8">
    <location>
        <begin position="131"/>
        <end position="154"/>
    </location>
</feature>
<evidence type="ECO:0000256" key="7">
    <source>
        <dbReference type="ARBA" id="ARBA00023012"/>
    </source>
</evidence>
<dbReference type="EC" id="2.7.13.3" evidence="2"/>
<evidence type="ECO:0000313" key="11">
    <source>
        <dbReference type="Proteomes" id="UP000177130"/>
    </source>
</evidence>
<dbReference type="PANTHER" id="PTHR42878:SF7">
    <property type="entry name" value="SENSOR HISTIDINE KINASE GLRK"/>
    <property type="match status" value="1"/>
</dbReference>
<feature type="transmembrane region" description="Helical" evidence="8">
    <location>
        <begin position="229"/>
        <end position="251"/>
    </location>
</feature>
<dbReference type="InterPro" id="IPR003594">
    <property type="entry name" value="HATPase_dom"/>
</dbReference>
<evidence type="ECO:0000256" key="4">
    <source>
        <dbReference type="ARBA" id="ARBA00022741"/>
    </source>
</evidence>
<dbReference type="Pfam" id="PF16927">
    <property type="entry name" value="HisKA_7TM"/>
    <property type="match status" value="1"/>
</dbReference>
<feature type="transmembrane region" description="Helical" evidence="8">
    <location>
        <begin position="175"/>
        <end position="198"/>
    </location>
</feature>
<evidence type="ECO:0000259" key="9">
    <source>
        <dbReference type="PROSITE" id="PS50109"/>
    </source>
</evidence>
<dbReference type="SMART" id="SM00387">
    <property type="entry name" value="HATPase_c"/>
    <property type="match status" value="1"/>
</dbReference>
<accession>A0A1G2MIN7</accession>
<dbReference type="InterPro" id="IPR050351">
    <property type="entry name" value="BphY/WalK/GraS-like"/>
</dbReference>
<feature type="transmembrane region" description="Helical" evidence="8">
    <location>
        <begin position="257"/>
        <end position="275"/>
    </location>
</feature>
<dbReference type="GO" id="GO:0030295">
    <property type="term" value="F:protein kinase activator activity"/>
    <property type="evidence" value="ECO:0007669"/>
    <property type="project" value="TreeGrafter"/>
</dbReference>
<feature type="domain" description="Histidine kinase" evidence="9">
    <location>
        <begin position="333"/>
        <end position="555"/>
    </location>
</feature>
<keyword evidence="7" id="KW-0902">Two-component regulatory system</keyword>
<keyword evidence="8" id="KW-0812">Transmembrane</keyword>
<reference evidence="10 11" key="1">
    <citation type="journal article" date="2016" name="Nat. Commun.">
        <title>Thousands of microbial genomes shed light on interconnected biogeochemical processes in an aquifer system.</title>
        <authorList>
            <person name="Anantharaman K."/>
            <person name="Brown C.T."/>
            <person name="Hug L.A."/>
            <person name="Sharon I."/>
            <person name="Castelle C.J."/>
            <person name="Probst A.J."/>
            <person name="Thomas B.C."/>
            <person name="Singh A."/>
            <person name="Wilkins M.J."/>
            <person name="Karaoz U."/>
            <person name="Brodie E.L."/>
            <person name="Williams K.H."/>
            <person name="Hubbard S.S."/>
            <person name="Banfield J.F."/>
        </authorList>
    </citation>
    <scope>NUCLEOTIDE SEQUENCE [LARGE SCALE GENOMIC DNA]</scope>
</reference>
<evidence type="ECO:0000256" key="2">
    <source>
        <dbReference type="ARBA" id="ARBA00012438"/>
    </source>
</evidence>
<evidence type="ECO:0000313" key="10">
    <source>
        <dbReference type="EMBL" id="OHA23733.1"/>
    </source>
</evidence>
<keyword evidence="3" id="KW-0808">Transferase</keyword>
<keyword evidence="8" id="KW-1133">Transmembrane helix</keyword>
<name>A0A1G2MIN7_9BACT</name>
<dbReference type="InterPro" id="IPR005467">
    <property type="entry name" value="His_kinase_dom"/>
</dbReference>
<proteinExistence type="predicted"/>
<keyword evidence="4" id="KW-0547">Nucleotide-binding</keyword>
<dbReference type="AlphaFoldDB" id="A0A1G2MIN7"/>
<evidence type="ECO:0000256" key="5">
    <source>
        <dbReference type="ARBA" id="ARBA00022777"/>
    </source>
</evidence>
<keyword evidence="5" id="KW-0418">Kinase</keyword>
<dbReference type="GO" id="GO:0000155">
    <property type="term" value="F:phosphorelay sensor kinase activity"/>
    <property type="evidence" value="ECO:0007669"/>
    <property type="project" value="InterPro"/>
</dbReference>
<feature type="transmembrane region" description="Helical" evidence="8">
    <location>
        <begin position="97"/>
        <end position="119"/>
    </location>
</feature>
<feature type="transmembrane region" description="Helical" evidence="8">
    <location>
        <begin position="38"/>
        <end position="56"/>
    </location>
</feature>
<dbReference type="InterPro" id="IPR031621">
    <property type="entry name" value="HisKA_7TM"/>
</dbReference>
<dbReference type="STRING" id="1802306.A3C72_02385"/>
<sequence>MEISAYSIVTWLTAVVLGGITVVIFLGSRKLSSKSFSLMTLAVMIWTINVGLWLSTSSPDTATLITKINHFLGTTISTLFVNFAITYPEDKKPKKRILWIMVISEVFLFYLCIFTDLIISGSHLISGTNFWVYSFGQLGLVFPLYFLGCWIYGLGLLVKKIDSTADDSANRNLKFMVVALLVGIIPPAILNVILPIFGMSLYQWLGPPSGMIWIIIIAYSVIKYRQMDVRVVAAEMFTFLIVVISFVNIFFDFQFGLVARLILFIVCVFLGYLIVRGSLIERDQKNLLITFNEALSQKVEIQTREIKKAYEVERKARLELQNFDQSKNDFIIITQNHLRTPLTQIRWYTDAIARGMYGTVSSELGEVIGKISKTAENLSKTLNDFLSITQLKIGVKVLNIQPVNIKNILDVVLHLRTSEIKLRKINVEITIDSKLWPLVLCDPERIKDVFAIILDNALQYNIEYNGRINITTAQKNGMLIVRTVNTGIGVSFEDKASILKQSFFRSKDAKKINPLGMGVGLLVAKTIVLAHRGNIYFDSPGENCGFIVTVELPKV</sequence>
<dbReference type="GO" id="GO:0007234">
    <property type="term" value="P:osmosensory signaling via phosphorelay pathway"/>
    <property type="evidence" value="ECO:0007669"/>
    <property type="project" value="TreeGrafter"/>
</dbReference>
<comment type="caution">
    <text evidence="10">The sequence shown here is derived from an EMBL/GenBank/DDBJ whole genome shotgun (WGS) entry which is preliminary data.</text>
</comment>
<dbReference type="PANTHER" id="PTHR42878">
    <property type="entry name" value="TWO-COMPONENT HISTIDINE KINASE"/>
    <property type="match status" value="1"/>
</dbReference>
<protein>
    <recommendedName>
        <fullName evidence="2">histidine kinase</fullName>
        <ecNumber evidence="2">2.7.13.3</ecNumber>
    </recommendedName>
</protein>
<dbReference type="PROSITE" id="PS50109">
    <property type="entry name" value="HIS_KIN"/>
    <property type="match status" value="1"/>
</dbReference>
<keyword evidence="6" id="KW-0067">ATP-binding</keyword>
<dbReference type="EMBL" id="MHRK01000027">
    <property type="protein sequence ID" value="OHA23733.1"/>
    <property type="molecule type" value="Genomic_DNA"/>
</dbReference>
<keyword evidence="8" id="KW-0472">Membrane</keyword>
<dbReference type="SUPFAM" id="SSF47384">
    <property type="entry name" value="Homodimeric domain of signal transducing histidine kinase"/>
    <property type="match status" value="1"/>
</dbReference>
<evidence type="ECO:0000256" key="6">
    <source>
        <dbReference type="ARBA" id="ARBA00022840"/>
    </source>
</evidence>
<dbReference type="SUPFAM" id="SSF55874">
    <property type="entry name" value="ATPase domain of HSP90 chaperone/DNA topoisomerase II/histidine kinase"/>
    <property type="match status" value="1"/>
</dbReference>
<dbReference type="InterPro" id="IPR036890">
    <property type="entry name" value="HATPase_C_sf"/>
</dbReference>
<dbReference type="Proteomes" id="UP000177130">
    <property type="component" value="Unassembled WGS sequence"/>
</dbReference>
<dbReference type="Gene3D" id="3.30.565.10">
    <property type="entry name" value="Histidine kinase-like ATPase, C-terminal domain"/>
    <property type="match status" value="1"/>
</dbReference>
<dbReference type="Pfam" id="PF02518">
    <property type="entry name" value="HATPase_c"/>
    <property type="match status" value="1"/>
</dbReference>
<dbReference type="InterPro" id="IPR003661">
    <property type="entry name" value="HisK_dim/P_dom"/>
</dbReference>
<dbReference type="GO" id="GO:0000156">
    <property type="term" value="F:phosphorelay response regulator activity"/>
    <property type="evidence" value="ECO:0007669"/>
    <property type="project" value="TreeGrafter"/>
</dbReference>
<evidence type="ECO:0000256" key="3">
    <source>
        <dbReference type="ARBA" id="ARBA00022679"/>
    </source>
</evidence>
<organism evidence="10 11">
    <name type="scientific">Candidatus Taylorbacteria bacterium RIFCSPHIGHO2_02_FULL_43_32b</name>
    <dbReference type="NCBI Taxonomy" id="1802306"/>
    <lineage>
        <taxon>Bacteria</taxon>
        <taxon>Candidatus Tayloriibacteriota</taxon>
    </lineage>
</organism>
<dbReference type="GO" id="GO:0005524">
    <property type="term" value="F:ATP binding"/>
    <property type="evidence" value="ECO:0007669"/>
    <property type="project" value="UniProtKB-KW"/>
</dbReference>
<feature type="transmembrane region" description="Helical" evidence="8">
    <location>
        <begin position="68"/>
        <end position="85"/>
    </location>
</feature>
<evidence type="ECO:0000256" key="1">
    <source>
        <dbReference type="ARBA" id="ARBA00000085"/>
    </source>
</evidence>
<dbReference type="Gene3D" id="1.10.287.130">
    <property type="match status" value="1"/>
</dbReference>
<gene>
    <name evidence="10" type="ORF">A3C72_02385</name>
</gene>
<dbReference type="InterPro" id="IPR036097">
    <property type="entry name" value="HisK_dim/P_sf"/>
</dbReference>
<evidence type="ECO:0000256" key="8">
    <source>
        <dbReference type="SAM" id="Phobius"/>
    </source>
</evidence>
<comment type="catalytic activity">
    <reaction evidence="1">
        <text>ATP + protein L-histidine = ADP + protein N-phospho-L-histidine.</text>
        <dbReference type="EC" id="2.7.13.3"/>
    </reaction>
</comment>
<feature type="transmembrane region" description="Helical" evidence="8">
    <location>
        <begin position="204"/>
        <end position="222"/>
    </location>
</feature>